<dbReference type="GO" id="GO:0003941">
    <property type="term" value="F:L-serine ammonia-lyase activity"/>
    <property type="evidence" value="ECO:0007669"/>
    <property type="project" value="TreeGrafter"/>
</dbReference>
<feature type="domain" description="Tryptophan synthase beta chain-like PALP" evidence="4">
    <location>
        <begin position="65"/>
        <end position="360"/>
    </location>
</feature>
<dbReference type="EMBL" id="DTAD01000005">
    <property type="protein sequence ID" value="HGN89554.1"/>
    <property type="molecule type" value="Genomic_DNA"/>
</dbReference>
<dbReference type="CDD" id="cd01563">
    <property type="entry name" value="Thr-synth_1"/>
    <property type="match status" value="1"/>
</dbReference>
<reference evidence="6" key="1">
    <citation type="journal article" date="2020" name="mSystems">
        <title>Genome- and Community-Level Interaction Insights into Carbon Utilization and Element Cycling Functions of Hydrothermarchaeota in Hydrothermal Sediment.</title>
        <authorList>
            <person name="Zhou Z."/>
            <person name="Liu Y."/>
            <person name="Xu W."/>
            <person name="Pan J."/>
            <person name="Luo Z.H."/>
            <person name="Li M."/>
        </authorList>
    </citation>
    <scope>NUCLEOTIDE SEQUENCE [LARGE SCALE GENOMIC DNA]</scope>
    <source>
        <strain evidence="6">SpSt-613</strain>
        <strain evidence="5">SpSt-669</strain>
    </source>
</reference>
<dbReference type="GO" id="GO:0009097">
    <property type="term" value="P:isoleucine biosynthetic process"/>
    <property type="evidence" value="ECO:0007669"/>
    <property type="project" value="TreeGrafter"/>
</dbReference>
<comment type="caution">
    <text evidence="6">The sequence shown here is derived from an EMBL/GenBank/DDBJ whole genome shotgun (WGS) entry which is preliminary data.</text>
</comment>
<keyword evidence="2" id="KW-0663">Pyridoxal phosphate</keyword>
<protein>
    <submittedName>
        <fullName evidence="6">Pyridoxal-phosphate dependent enzyme</fullName>
    </submittedName>
</protein>
<dbReference type="AlphaFoldDB" id="A0A7C4I483"/>
<organism evidence="6">
    <name type="scientific">Caldiarchaeum subterraneum</name>
    <dbReference type="NCBI Taxonomy" id="311458"/>
    <lineage>
        <taxon>Archaea</taxon>
        <taxon>Nitrososphaerota</taxon>
        <taxon>Candidatus Caldarchaeales</taxon>
        <taxon>Candidatus Caldarchaeaceae</taxon>
        <taxon>Candidatus Caldarchaeum</taxon>
    </lineage>
</organism>
<keyword evidence="3" id="KW-0456">Lyase</keyword>
<proteinExistence type="predicted"/>
<evidence type="ECO:0000313" key="5">
    <source>
        <dbReference type="EMBL" id="HGL41530.1"/>
    </source>
</evidence>
<sequence>MEEQIVCYSCGGVLKPFEEWRCSRCGGPGVVAYSREFSVSKIKQHEKNMWRYRDFLPPSMRKNPVTLGEGHTPLVPAPTPNIYFKLEYLNPTGSFKDRGTAAMMTSLRNILGTVRGVCEDSSGNAGASVAAYCAFMGLNCVIFGGGSMVSEKVLQVRMYGAELRLVEGSRQKVEEEAVNYAERNGLLYVGHTWNPYFMEGMKTVAYEIAEQTGWNPPDIIYLPVSAGTLLLGLIKGFRDMVEAGVLEKIPRIVAVQPQLNAPLYAAHKKLNPAPFLMGGSVADALTQTNPPRLRQMVDMLEAFGGDVEIVSEEDIIKAHKQLAWAGFYTELSSATAYAAVRRRLDEIVSSQEKILIILTGLGHKSMEQMKLVQ</sequence>
<dbReference type="InterPro" id="IPR001926">
    <property type="entry name" value="TrpB-like_PALP"/>
</dbReference>
<evidence type="ECO:0000256" key="1">
    <source>
        <dbReference type="ARBA" id="ARBA00001933"/>
    </source>
</evidence>
<evidence type="ECO:0000256" key="3">
    <source>
        <dbReference type="ARBA" id="ARBA00023239"/>
    </source>
</evidence>
<dbReference type="PANTHER" id="PTHR48078:SF6">
    <property type="entry name" value="L-THREONINE DEHYDRATASE CATABOLIC TDCB"/>
    <property type="match status" value="1"/>
</dbReference>
<dbReference type="GO" id="GO:0004794">
    <property type="term" value="F:threonine deaminase activity"/>
    <property type="evidence" value="ECO:0007669"/>
    <property type="project" value="TreeGrafter"/>
</dbReference>
<dbReference type="SUPFAM" id="SSF53686">
    <property type="entry name" value="Tryptophan synthase beta subunit-like PLP-dependent enzymes"/>
    <property type="match status" value="1"/>
</dbReference>
<dbReference type="GO" id="GO:0006565">
    <property type="term" value="P:L-serine catabolic process"/>
    <property type="evidence" value="ECO:0007669"/>
    <property type="project" value="TreeGrafter"/>
</dbReference>
<dbReference type="PANTHER" id="PTHR48078">
    <property type="entry name" value="THREONINE DEHYDRATASE, MITOCHONDRIAL-RELATED"/>
    <property type="match status" value="1"/>
</dbReference>
<evidence type="ECO:0000256" key="2">
    <source>
        <dbReference type="ARBA" id="ARBA00022898"/>
    </source>
</evidence>
<dbReference type="NCBIfam" id="NF005035">
    <property type="entry name" value="PRK06450.1"/>
    <property type="match status" value="1"/>
</dbReference>
<evidence type="ECO:0000313" key="6">
    <source>
        <dbReference type="EMBL" id="HGN89554.1"/>
    </source>
</evidence>
<evidence type="ECO:0000259" key="4">
    <source>
        <dbReference type="Pfam" id="PF00291"/>
    </source>
</evidence>
<dbReference type="GO" id="GO:0006567">
    <property type="term" value="P:L-threonine catabolic process"/>
    <property type="evidence" value="ECO:0007669"/>
    <property type="project" value="TreeGrafter"/>
</dbReference>
<accession>A0A7C4I483</accession>
<comment type="cofactor">
    <cofactor evidence="1">
        <name>pyridoxal 5'-phosphate</name>
        <dbReference type="ChEBI" id="CHEBI:597326"/>
    </cofactor>
</comment>
<dbReference type="Gene3D" id="3.40.50.1100">
    <property type="match status" value="2"/>
</dbReference>
<name>A0A7C4I483_CALS0</name>
<dbReference type="EMBL" id="DTCM01000092">
    <property type="protein sequence ID" value="HGL41530.1"/>
    <property type="molecule type" value="Genomic_DNA"/>
</dbReference>
<gene>
    <name evidence="6" type="ORF">ENT82_00275</name>
    <name evidence="5" type="ORF">ENU43_07720</name>
</gene>
<dbReference type="InterPro" id="IPR050147">
    <property type="entry name" value="Ser/Thr_Dehydratase"/>
</dbReference>
<dbReference type="InterPro" id="IPR036052">
    <property type="entry name" value="TrpB-like_PALP_sf"/>
</dbReference>
<dbReference type="Pfam" id="PF00291">
    <property type="entry name" value="PALP"/>
    <property type="match status" value="1"/>
</dbReference>